<proteinExistence type="predicted"/>
<protein>
    <submittedName>
        <fullName evidence="1">Uncharacterized protein</fullName>
    </submittedName>
</protein>
<sequence length="59" mass="6440">MLTHSSTFPVPQKVIEAEGDNWTQPGKLVGNGAYTLASHDLGSSSRWRKTPIIGMRPMS</sequence>
<dbReference type="Gene3D" id="3.40.190.10">
    <property type="entry name" value="Periplasmic binding protein-like II"/>
    <property type="match status" value="1"/>
</dbReference>
<evidence type="ECO:0000313" key="1">
    <source>
        <dbReference type="EMBL" id="MDN3711346.1"/>
    </source>
</evidence>
<dbReference type="SUPFAM" id="SSF53850">
    <property type="entry name" value="Periplasmic binding protein-like II"/>
    <property type="match status" value="1"/>
</dbReference>
<organism evidence="1 2">
    <name type="scientific">Paracoccus cavernae</name>
    <dbReference type="NCBI Taxonomy" id="1571207"/>
    <lineage>
        <taxon>Bacteria</taxon>
        <taxon>Pseudomonadati</taxon>
        <taxon>Pseudomonadota</taxon>
        <taxon>Alphaproteobacteria</taxon>
        <taxon>Rhodobacterales</taxon>
        <taxon>Paracoccaceae</taxon>
        <taxon>Paracoccus</taxon>
    </lineage>
</organism>
<dbReference type="EMBL" id="JAUFRC010000001">
    <property type="protein sequence ID" value="MDN3711346.1"/>
    <property type="molecule type" value="Genomic_DNA"/>
</dbReference>
<name>A0ABT8D504_9RHOB</name>
<gene>
    <name evidence="1" type="ORF">QWZ10_05005</name>
</gene>
<reference evidence="2" key="1">
    <citation type="journal article" date="2019" name="Int. J. Syst. Evol. Microbiol.">
        <title>The Global Catalogue of Microorganisms (GCM) 10K type strain sequencing project: providing services to taxonomists for standard genome sequencing and annotation.</title>
        <authorList>
            <consortium name="The Broad Institute Genomics Platform"/>
            <consortium name="The Broad Institute Genome Sequencing Center for Infectious Disease"/>
            <person name="Wu L."/>
            <person name="Ma J."/>
        </authorList>
    </citation>
    <scope>NUCLEOTIDE SEQUENCE [LARGE SCALE GENOMIC DNA]</scope>
    <source>
        <strain evidence="2">CECT 8482</strain>
    </source>
</reference>
<dbReference type="Proteomes" id="UP001243846">
    <property type="component" value="Unassembled WGS sequence"/>
</dbReference>
<keyword evidence="2" id="KW-1185">Reference proteome</keyword>
<comment type="caution">
    <text evidence="1">The sequence shown here is derived from an EMBL/GenBank/DDBJ whole genome shotgun (WGS) entry which is preliminary data.</text>
</comment>
<accession>A0ABT8D504</accession>
<evidence type="ECO:0000313" key="2">
    <source>
        <dbReference type="Proteomes" id="UP001243846"/>
    </source>
</evidence>